<dbReference type="OrthoDB" id="9773538at2"/>
<evidence type="ECO:0000256" key="1">
    <source>
        <dbReference type="ARBA" id="ARBA00006040"/>
    </source>
</evidence>
<dbReference type="InterPro" id="IPR034005">
    <property type="entry name" value="M3A_DCP"/>
</dbReference>
<dbReference type="STRING" id="472175.EL18_02846"/>
<dbReference type="Gene3D" id="1.10.1370.10">
    <property type="entry name" value="Neurolysin, domain 3"/>
    <property type="match status" value="1"/>
</dbReference>
<evidence type="ECO:0000313" key="9">
    <source>
        <dbReference type="EMBL" id="KFB08593.1"/>
    </source>
</evidence>
<proteinExistence type="inferred from homology"/>
<dbReference type="Gene3D" id="3.40.390.10">
    <property type="entry name" value="Collagenase (Catalytic Domain)"/>
    <property type="match status" value="1"/>
</dbReference>
<evidence type="ECO:0000313" key="10">
    <source>
        <dbReference type="Proteomes" id="UP000053675"/>
    </source>
</evidence>
<keyword evidence="5 7" id="KW-0862">Zinc</keyword>
<sequence>MSDTVASRSEIEALTRWTGPHGLPDFAAIDDAAFADSFARALAEHKAEIEAIADNPDDPGIRNTLEALELSGDALDRVASIFWCKAGAHTNDVIQTLEREISPKMAAHFSAIAMNEKLFARINTLYEKRETLGLDGETMRVLEKSWKGFVRGGAMLGAEDKKRLAAINEELAGLGARFGQNVLGDESEWALFLDEGDLEGLPQSFRSAMAEAAESRGQAGRFAVTLSRSIAEPFLSFSARRDLREKVLKAFTSRGANEGERHNGELVRRMLELRAQKAKLLGYESYAAYKLDDTMAKSPERVMELLEPVWHKAREKAAEDQKALEDIAAKEGANHAIAPWDWRYYAEKLRAERFDFDEGALEPYLALENVIAAAFDVAGRLFGLRFEELKDVAAWHEDVRVFHVLNADGSERGLFLADYFNRPSKRSGAWMSALQSSHKLGDGQMPIIYNVMNFAKPPRGKPALLSPDDARTLFHEFGHALHGLLSEARWPSVSGTSVSRDFVELPSQLYEHWFTVPEILKKHAKHVETGEPMPLDLLEKMRAAQTFDAGFATVEFASSALMDMAFHARAEPVEDPLAFQSSELARLEAPEAIPMRHATPHFLHVFAGDGYSAGYYSYMWSEVLDADAFAAFEEAGDPFHRETAQKLLEHIYAAGGSRDPEELYTAFRGRMPTPEPMMEKRGLS</sequence>
<dbReference type="GO" id="GO:0046872">
    <property type="term" value="F:metal ion binding"/>
    <property type="evidence" value="ECO:0007669"/>
    <property type="project" value="UniProtKB-UniRule"/>
</dbReference>
<comment type="caution">
    <text evidence="9">The sequence shown here is derived from an EMBL/GenBank/DDBJ whole genome shotgun (WGS) entry which is preliminary data.</text>
</comment>
<dbReference type="EMBL" id="JMQM01000002">
    <property type="protein sequence ID" value="KFB08593.1"/>
    <property type="molecule type" value="Genomic_DNA"/>
</dbReference>
<dbReference type="InterPro" id="IPR024079">
    <property type="entry name" value="MetalloPept_cat_dom_sf"/>
</dbReference>
<dbReference type="FunFam" id="3.40.390.10:FF:000009">
    <property type="entry name" value="Oligopeptidase A"/>
    <property type="match status" value="1"/>
</dbReference>
<keyword evidence="2 7" id="KW-0645">Protease</keyword>
<dbReference type="GO" id="GO:0004222">
    <property type="term" value="F:metalloendopeptidase activity"/>
    <property type="evidence" value="ECO:0007669"/>
    <property type="project" value="InterPro"/>
</dbReference>
<dbReference type="GO" id="GO:0006508">
    <property type="term" value="P:proteolysis"/>
    <property type="evidence" value="ECO:0007669"/>
    <property type="project" value="UniProtKB-KW"/>
</dbReference>
<feature type="domain" description="Peptidase M3A/M3B catalytic" evidence="8">
    <location>
        <begin position="238"/>
        <end position="682"/>
    </location>
</feature>
<dbReference type="InterPro" id="IPR024077">
    <property type="entry name" value="Neurolysin/TOP_dom2"/>
</dbReference>
<dbReference type="PANTHER" id="PTHR43660">
    <property type="entry name" value="DIPEPTIDYL CARBOXYPEPTIDASE"/>
    <property type="match status" value="1"/>
</dbReference>
<dbReference type="SUPFAM" id="SSF55486">
    <property type="entry name" value="Metalloproteases ('zincins'), catalytic domain"/>
    <property type="match status" value="1"/>
</dbReference>
<organism evidence="9 10">
    <name type="scientific">Nitratireductor basaltis</name>
    <dbReference type="NCBI Taxonomy" id="472175"/>
    <lineage>
        <taxon>Bacteria</taxon>
        <taxon>Pseudomonadati</taxon>
        <taxon>Pseudomonadota</taxon>
        <taxon>Alphaproteobacteria</taxon>
        <taxon>Hyphomicrobiales</taxon>
        <taxon>Phyllobacteriaceae</taxon>
        <taxon>Nitratireductor</taxon>
    </lineage>
</organism>
<dbReference type="Proteomes" id="UP000053675">
    <property type="component" value="Unassembled WGS sequence"/>
</dbReference>
<dbReference type="GO" id="GO:0005829">
    <property type="term" value="C:cytosol"/>
    <property type="evidence" value="ECO:0007669"/>
    <property type="project" value="TreeGrafter"/>
</dbReference>
<dbReference type="eggNOG" id="COG0339">
    <property type="taxonomic scope" value="Bacteria"/>
</dbReference>
<dbReference type="RefSeq" id="WP_051914294.1">
    <property type="nucleotide sequence ID" value="NZ_JMQM01000002.1"/>
</dbReference>
<comment type="cofactor">
    <cofactor evidence="7">
        <name>Zn(2+)</name>
        <dbReference type="ChEBI" id="CHEBI:29105"/>
    </cofactor>
    <text evidence="7">Binds 1 zinc ion.</text>
</comment>
<comment type="similarity">
    <text evidence="1 7">Belongs to the peptidase M3 family.</text>
</comment>
<name>A0A084U6K7_9HYPH</name>
<keyword evidence="10" id="KW-1185">Reference proteome</keyword>
<keyword evidence="6 7" id="KW-0482">Metalloprotease</keyword>
<keyword evidence="3 7" id="KW-0479">Metal-binding</keyword>
<accession>A0A084U6K7</accession>
<dbReference type="CDD" id="cd06456">
    <property type="entry name" value="M3A_DCP"/>
    <property type="match status" value="1"/>
</dbReference>
<dbReference type="PANTHER" id="PTHR43660:SF1">
    <property type="entry name" value="DIPEPTIDYL CARBOXYPEPTIDASE"/>
    <property type="match status" value="1"/>
</dbReference>
<dbReference type="Pfam" id="PF01432">
    <property type="entry name" value="Peptidase_M3"/>
    <property type="match status" value="1"/>
</dbReference>
<evidence type="ECO:0000256" key="3">
    <source>
        <dbReference type="ARBA" id="ARBA00022723"/>
    </source>
</evidence>
<reference evidence="9 10" key="1">
    <citation type="submission" date="2014-05" db="EMBL/GenBank/DDBJ databases">
        <title>Draft Genome Sequence of Nitratireductor basaltis Strain UMTGB225, A Marine Bacterium Isolated from Green Barrel Tunicate.</title>
        <authorList>
            <person name="Gan H.Y."/>
        </authorList>
    </citation>
    <scope>NUCLEOTIDE SEQUENCE [LARGE SCALE GENOMIC DNA]</scope>
    <source>
        <strain evidence="9 10">UMTGB225</strain>
    </source>
</reference>
<gene>
    <name evidence="9" type="ORF">EL18_02846</name>
</gene>
<dbReference type="AlphaFoldDB" id="A0A084U6K7"/>
<evidence type="ECO:0000256" key="7">
    <source>
        <dbReference type="RuleBase" id="RU003435"/>
    </source>
</evidence>
<evidence type="ECO:0000259" key="8">
    <source>
        <dbReference type="Pfam" id="PF01432"/>
    </source>
</evidence>
<evidence type="ECO:0000256" key="6">
    <source>
        <dbReference type="ARBA" id="ARBA00023049"/>
    </source>
</evidence>
<evidence type="ECO:0000256" key="2">
    <source>
        <dbReference type="ARBA" id="ARBA00022670"/>
    </source>
</evidence>
<dbReference type="Gene3D" id="1.10.1370.40">
    <property type="match status" value="1"/>
</dbReference>
<dbReference type="GO" id="GO:0004180">
    <property type="term" value="F:carboxypeptidase activity"/>
    <property type="evidence" value="ECO:0007669"/>
    <property type="project" value="TreeGrafter"/>
</dbReference>
<protein>
    <submittedName>
        <fullName evidence="9">Peptidyl-dipeptidase Dcp</fullName>
    </submittedName>
</protein>
<evidence type="ECO:0000256" key="5">
    <source>
        <dbReference type="ARBA" id="ARBA00022833"/>
    </source>
</evidence>
<dbReference type="InterPro" id="IPR045090">
    <property type="entry name" value="Pept_M3A_M3B"/>
</dbReference>
<dbReference type="PATRIC" id="fig|472175.3.peg.2840"/>
<evidence type="ECO:0000256" key="4">
    <source>
        <dbReference type="ARBA" id="ARBA00022801"/>
    </source>
</evidence>
<keyword evidence="4 7" id="KW-0378">Hydrolase</keyword>
<dbReference type="InterPro" id="IPR001567">
    <property type="entry name" value="Pept_M3A_M3B_dom"/>
</dbReference>